<name>A0AA45WU39_9CLOT</name>
<proteinExistence type="predicted"/>
<organism evidence="1 2">
    <name type="scientific">Anoxynatronum buryatiense</name>
    <dbReference type="NCBI Taxonomy" id="489973"/>
    <lineage>
        <taxon>Bacteria</taxon>
        <taxon>Bacillati</taxon>
        <taxon>Bacillota</taxon>
        <taxon>Clostridia</taxon>
        <taxon>Eubacteriales</taxon>
        <taxon>Clostridiaceae</taxon>
        <taxon>Anoxynatronum</taxon>
    </lineage>
</organism>
<dbReference type="GO" id="GO:0016301">
    <property type="term" value="F:kinase activity"/>
    <property type="evidence" value="ECO:0007669"/>
    <property type="project" value="UniProtKB-KW"/>
</dbReference>
<dbReference type="InterPro" id="IPR027417">
    <property type="entry name" value="P-loop_NTPase"/>
</dbReference>
<dbReference type="SUPFAM" id="SSF52540">
    <property type="entry name" value="P-loop containing nucleoside triphosphate hydrolases"/>
    <property type="match status" value="1"/>
</dbReference>
<evidence type="ECO:0000313" key="1">
    <source>
        <dbReference type="EMBL" id="SMP46393.1"/>
    </source>
</evidence>
<keyword evidence="1" id="KW-0418">Kinase</keyword>
<sequence>MIKLIVGKKGSGKTKKLVHMANESVKRAKGHVVFIDTDHSKMFQVDYRARFMHLSEYQLADEMEFFGFLCGVIASNYDIEHVYVDGLMKLSRDGLESLEPFFNRLNQIEMKYNISFVFGISWDQQDVPDYFKSFQIEYLT</sequence>
<evidence type="ECO:0000313" key="2">
    <source>
        <dbReference type="Proteomes" id="UP001158066"/>
    </source>
</evidence>
<dbReference type="EMBL" id="FXUF01000003">
    <property type="protein sequence ID" value="SMP46393.1"/>
    <property type="molecule type" value="Genomic_DNA"/>
</dbReference>
<dbReference type="Gene3D" id="3.40.50.300">
    <property type="entry name" value="P-loop containing nucleotide triphosphate hydrolases"/>
    <property type="match status" value="1"/>
</dbReference>
<protein>
    <submittedName>
        <fullName evidence="1">Thymidine kinase</fullName>
    </submittedName>
</protein>
<dbReference type="AlphaFoldDB" id="A0AA45WU39"/>
<reference evidence="1" key="1">
    <citation type="submission" date="2017-05" db="EMBL/GenBank/DDBJ databases">
        <authorList>
            <person name="Varghese N."/>
            <person name="Submissions S."/>
        </authorList>
    </citation>
    <scope>NUCLEOTIDE SEQUENCE</scope>
    <source>
        <strain evidence="1">Su22</strain>
    </source>
</reference>
<gene>
    <name evidence="1" type="ORF">SAMN06296020_1035</name>
</gene>
<dbReference type="RefSeq" id="WP_283408291.1">
    <property type="nucleotide sequence ID" value="NZ_FXUF01000003.1"/>
</dbReference>
<dbReference type="Proteomes" id="UP001158066">
    <property type="component" value="Unassembled WGS sequence"/>
</dbReference>
<keyword evidence="2" id="KW-1185">Reference proteome</keyword>
<keyword evidence="1" id="KW-0808">Transferase</keyword>
<comment type="caution">
    <text evidence="1">The sequence shown here is derived from an EMBL/GenBank/DDBJ whole genome shotgun (WGS) entry which is preliminary data.</text>
</comment>
<accession>A0AA45WU39</accession>